<gene>
    <name evidence="3" type="ORF">HAPAU_11570</name>
</gene>
<feature type="domain" description="DUF7260" evidence="2">
    <location>
        <begin position="3"/>
        <end position="233"/>
    </location>
</feature>
<evidence type="ECO:0000259" key="2">
    <source>
        <dbReference type="Pfam" id="PF23921"/>
    </source>
</evidence>
<reference evidence="3 4" key="1">
    <citation type="submission" date="2016-02" db="EMBL/GenBank/DDBJ databases">
        <title>Genome sequence of Halalkalicoccus paucihalophilus DSM 24557.</title>
        <authorList>
            <person name="Poehlein A."/>
            <person name="Daniel R."/>
        </authorList>
    </citation>
    <scope>NUCLEOTIDE SEQUENCE [LARGE SCALE GENOMIC DNA]</scope>
    <source>
        <strain evidence="3 4">DSM 24557</strain>
    </source>
</reference>
<feature type="region of interest" description="Disordered" evidence="1">
    <location>
        <begin position="34"/>
        <end position="55"/>
    </location>
</feature>
<accession>A0A151AEH7</accession>
<name>A0A151AEH7_9EURY</name>
<keyword evidence="4" id="KW-1185">Reference proteome</keyword>
<dbReference type="AlphaFoldDB" id="A0A151AEH7"/>
<dbReference type="PATRIC" id="fig|1008153.3.peg.1162"/>
<evidence type="ECO:0000313" key="3">
    <source>
        <dbReference type="EMBL" id="KYH26066.1"/>
    </source>
</evidence>
<dbReference type="Pfam" id="PF23921">
    <property type="entry name" value="DUF7260"/>
    <property type="match status" value="1"/>
</dbReference>
<dbReference type="EMBL" id="LTAZ01000004">
    <property type="protein sequence ID" value="KYH26066.1"/>
    <property type="molecule type" value="Genomic_DNA"/>
</dbReference>
<dbReference type="OrthoDB" id="213880at2157"/>
<proteinExistence type="predicted"/>
<protein>
    <recommendedName>
        <fullName evidence="2">DUF7260 domain-containing protein</fullName>
    </recommendedName>
</protein>
<sequence>MRTHVERACERVDREREAVEAKREAYGRFRTRLGSISPRTGSEAPGETLVSPAGGTVSRPIREAFAGTVGPVCENRAHEELLVAELGEDIAHALTTGGATPGLRRAVRAETDRRRAELAAMDRALEAEADSLSGADAIIEPIREWLLEGNETPLSAHGFEELRERHACLAAFRADCDSLVLDRQSHFGRTTGADGKAGVRHGDLCGYLYDGFPIDYPVLVTAVRLDELCGKAQRAVRDHLVRRV</sequence>
<comment type="caution">
    <text evidence="3">The sequence shown here is derived from an EMBL/GenBank/DDBJ whole genome shotgun (WGS) entry which is preliminary data.</text>
</comment>
<evidence type="ECO:0000313" key="4">
    <source>
        <dbReference type="Proteomes" id="UP000075321"/>
    </source>
</evidence>
<dbReference type="Proteomes" id="UP000075321">
    <property type="component" value="Unassembled WGS sequence"/>
</dbReference>
<dbReference type="RefSeq" id="WP_066380491.1">
    <property type="nucleotide sequence ID" value="NZ_LTAZ01000004.1"/>
</dbReference>
<evidence type="ECO:0000256" key="1">
    <source>
        <dbReference type="SAM" id="MobiDB-lite"/>
    </source>
</evidence>
<dbReference type="InterPro" id="IPR055684">
    <property type="entry name" value="DUF7260"/>
</dbReference>
<organism evidence="3 4">
    <name type="scientific">Halalkalicoccus paucihalophilus</name>
    <dbReference type="NCBI Taxonomy" id="1008153"/>
    <lineage>
        <taxon>Archaea</taxon>
        <taxon>Methanobacteriati</taxon>
        <taxon>Methanobacteriota</taxon>
        <taxon>Stenosarchaea group</taxon>
        <taxon>Halobacteria</taxon>
        <taxon>Halobacteriales</taxon>
        <taxon>Halococcaceae</taxon>
        <taxon>Halalkalicoccus</taxon>
    </lineage>
</organism>